<dbReference type="GO" id="GO:0051117">
    <property type="term" value="F:ATPase binding"/>
    <property type="evidence" value="ECO:0007669"/>
    <property type="project" value="TreeGrafter"/>
</dbReference>
<keyword evidence="3" id="KW-0813">Transport</keyword>
<dbReference type="GO" id="GO:0016471">
    <property type="term" value="C:vacuolar proton-transporting V-type ATPase complex"/>
    <property type="evidence" value="ECO:0007669"/>
    <property type="project" value="TreeGrafter"/>
</dbReference>
<keyword evidence="5 8" id="KW-1133">Transmembrane helix</keyword>
<dbReference type="EMBL" id="AGRW01000044">
    <property type="protein sequence ID" value="EIC02015.1"/>
    <property type="molecule type" value="Genomic_DNA"/>
</dbReference>
<dbReference type="OrthoDB" id="9803814at2"/>
<keyword evidence="10" id="KW-1185">Reference proteome</keyword>
<feature type="transmembrane region" description="Helical" evidence="8">
    <location>
        <begin position="462"/>
        <end position="489"/>
    </location>
</feature>
<dbReference type="GO" id="GO:0007035">
    <property type="term" value="P:vacuolar acidification"/>
    <property type="evidence" value="ECO:0007669"/>
    <property type="project" value="TreeGrafter"/>
</dbReference>
<dbReference type="Pfam" id="PF01496">
    <property type="entry name" value="V_ATPase_I"/>
    <property type="match status" value="2"/>
</dbReference>
<organism evidence="9 10">
    <name type="scientific">Treponema saccharophilum DSM 2985</name>
    <dbReference type="NCBI Taxonomy" id="907348"/>
    <lineage>
        <taxon>Bacteria</taxon>
        <taxon>Pseudomonadati</taxon>
        <taxon>Spirochaetota</taxon>
        <taxon>Spirochaetia</taxon>
        <taxon>Spirochaetales</taxon>
        <taxon>Treponemataceae</taxon>
        <taxon>Treponema</taxon>
    </lineage>
</organism>
<feature type="transmembrane region" description="Helical" evidence="8">
    <location>
        <begin position="597"/>
        <end position="615"/>
    </location>
</feature>
<feature type="transmembrane region" description="Helical" evidence="8">
    <location>
        <begin position="357"/>
        <end position="387"/>
    </location>
</feature>
<gene>
    <name evidence="9" type="ORF">TresaDRAFT_1768</name>
</gene>
<accession>H7EKC8</accession>
<comment type="similarity">
    <text evidence="2">Belongs to the V-ATPase 116 kDa subunit family.</text>
</comment>
<evidence type="ECO:0000313" key="10">
    <source>
        <dbReference type="Proteomes" id="UP000003571"/>
    </source>
</evidence>
<name>H7EKC8_9SPIR</name>
<reference evidence="9 10" key="1">
    <citation type="submission" date="2011-09" db="EMBL/GenBank/DDBJ databases">
        <title>The draft genome of Treponema saccharophilum DSM 2985.</title>
        <authorList>
            <consortium name="US DOE Joint Genome Institute (JGI-PGF)"/>
            <person name="Lucas S."/>
            <person name="Copeland A."/>
            <person name="Lapidus A."/>
            <person name="Glavina del Rio T."/>
            <person name="Dalin E."/>
            <person name="Tice H."/>
            <person name="Bruce D."/>
            <person name="Goodwin L."/>
            <person name="Pitluck S."/>
            <person name="Peters L."/>
            <person name="Kyrpides N."/>
            <person name="Mavromatis K."/>
            <person name="Ivanova N."/>
            <person name="Markowitz V."/>
            <person name="Cheng J.-F."/>
            <person name="Hugenholtz P."/>
            <person name="Woyke T."/>
            <person name="Wu D."/>
            <person name="Gronow S."/>
            <person name="Wellnitz S."/>
            <person name="Brambilla E."/>
            <person name="Klenk H.-P."/>
            <person name="Eisen J.A."/>
        </authorList>
    </citation>
    <scope>NUCLEOTIDE SEQUENCE [LARGE SCALE GENOMIC DNA]</scope>
    <source>
        <strain evidence="9 10">DSM 2985</strain>
    </source>
</reference>
<dbReference type="GO" id="GO:0046961">
    <property type="term" value="F:proton-transporting ATPase activity, rotational mechanism"/>
    <property type="evidence" value="ECO:0007669"/>
    <property type="project" value="InterPro"/>
</dbReference>
<dbReference type="STRING" id="907348.TresaDRAFT_1768"/>
<sequence>MARTTPMRLVELMVLKQDVGSVIEFLGKKGNFQFQSKRSEASQKSESKKDNADGEVLQKLQQARSFLCVDVPVSEKCLGASSRPDAGDRERAQKILDEVDALRMKEISLSEDLKRVKDAVDEAHSFANLKVPFEELDHLSFLTIRIGRVDSVSLDEMKFSLGERAVVVPLSDSASSDKSKVLVASSKKARFSIDSELKKFGFIGMEIPKDFKGIPDDVLQGLEARLSDTQKAFDLVEEEKRNFAKTHFDMLKSLLVSFTIGSQIIEKQNALESTNLVYRMTGWIPERDCHDMMKELDTLTDGRIAIRVYNPSEVPSVINGSEKVPVKLRHGKIVSAFERMIFSYGSPLYGTIDPTPFVAVFFTVLFGIMFGDFGQGLVFILVGILLAKKILKFGGWGRFAPIFMCIGISSSIMGFLEGEFFANTEILRPVSAAIKGAFGVTDPKALEEPLFSLEFWEAENPIVPIFMIFGITIGLGFVINSIGLIINFFNKLSQKQFGRAFFGKTGLSGALFFWYVVVFAIRIAALKHSPCAADWIIIGTTLFLSAFGEPFERLVDGERPVIENGFGALLIGGVVELIEVVSTYLSNSISFVRVGAFALAHAVLGYIISSMVALAPPPAGIAISVIGNAIVIVLEGMIVAIQVIRLQYYEFFSKFFNETGREFKAFAFEYK</sequence>
<evidence type="ECO:0000256" key="8">
    <source>
        <dbReference type="SAM" id="Phobius"/>
    </source>
</evidence>
<evidence type="ECO:0000256" key="3">
    <source>
        <dbReference type="ARBA" id="ARBA00022448"/>
    </source>
</evidence>
<comment type="caution">
    <text evidence="9">The sequence shown here is derived from an EMBL/GenBank/DDBJ whole genome shotgun (WGS) entry which is preliminary data.</text>
</comment>
<feature type="transmembrane region" description="Helical" evidence="8">
    <location>
        <begin position="399"/>
        <end position="416"/>
    </location>
</feature>
<keyword evidence="7 8" id="KW-0472">Membrane</keyword>
<dbReference type="RefSeq" id="WP_002704004.1">
    <property type="nucleotide sequence ID" value="NZ_AGRW01000044.1"/>
</dbReference>
<evidence type="ECO:0000256" key="5">
    <source>
        <dbReference type="ARBA" id="ARBA00022989"/>
    </source>
</evidence>
<dbReference type="InterPro" id="IPR002490">
    <property type="entry name" value="V-ATPase_116kDa_su"/>
</dbReference>
<comment type="subcellular location">
    <subcellularLocation>
        <location evidence="1">Membrane</location>
        <topology evidence="1">Multi-pass membrane protein</topology>
    </subcellularLocation>
</comment>
<evidence type="ECO:0000256" key="4">
    <source>
        <dbReference type="ARBA" id="ARBA00022692"/>
    </source>
</evidence>
<protein>
    <submittedName>
        <fullName evidence="9">V-type ATPase 116 kDa subunit</fullName>
    </submittedName>
</protein>
<dbReference type="PANTHER" id="PTHR11629:SF63">
    <property type="entry name" value="V-TYPE PROTON ATPASE SUBUNIT A"/>
    <property type="match status" value="1"/>
</dbReference>
<evidence type="ECO:0000313" key="9">
    <source>
        <dbReference type="EMBL" id="EIC02015.1"/>
    </source>
</evidence>
<keyword evidence="4 8" id="KW-0812">Transmembrane</keyword>
<dbReference type="AlphaFoldDB" id="H7EKC8"/>
<dbReference type="Proteomes" id="UP000003571">
    <property type="component" value="Unassembled WGS sequence"/>
</dbReference>
<keyword evidence="6" id="KW-0406">Ion transport</keyword>
<dbReference type="eggNOG" id="COG1269">
    <property type="taxonomic scope" value="Bacteria"/>
</dbReference>
<dbReference type="PANTHER" id="PTHR11629">
    <property type="entry name" value="VACUOLAR PROTON ATPASES"/>
    <property type="match status" value="1"/>
</dbReference>
<evidence type="ECO:0000256" key="6">
    <source>
        <dbReference type="ARBA" id="ARBA00023065"/>
    </source>
</evidence>
<evidence type="ECO:0000256" key="2">
    <source>
        <dbReference type="ARBA" id="ARBA00009904"/>
    </source>
</evidence>
<evidence type="ECO:0000256" key="7">
    <source>
        <dbReference type="ARBA" id="ARBA00023136"/>
    </source>
</evidence>
<dbReference type="GO" id="GO:0033179">
    <property type="term" value="C:proton-transporting V-type ATPase, V0 domain"/>
    <property type="evidence" value="ECO:0007669"/>
    <property type="project" value="InterPro"/>
</dbReference>
<feature type="transmembrane region" description="Helical" evidence="8">
    <location>
        <begin position="621"/>
        <end position="644"/>
    </location>
</feature>
<dbReference type="PATRIC" id="fig|907348.3.peg.1342"/>
<feature type="transmembrane region" description="Helical" evidence="8">
    <location>
        <begin position="566"/>
        <end position="585"/>
    </location>
</feature>
<proteinExistence type="inferred from homology"/>
<feature type="transmembrane region" description="Helical" evidence="8">
    <location>
        <begin position="501"/>
        <end position="525"/>
    </location>
</feature>
<evidence type="ECO:0000256" key="1">
    <source>
        <dbReference type="ARBA" id="ARBA00004141"/>
    </source>
</evidence>